<evidence type="ECO:0000313" key="1">
    <source>
        <dbReference type="EMBL" id="CAB4003588.1"/>
    </source>
</evidence>
<dbReference type="AlphaFoldDB" id="A0A7D9EAH2"/>
<reference evidence="1" key="1">
    <citation type="submission" date="2020-04" db="EMBL/GenBank/DDBJ databases">
        <authorList>
            <person name="Alioto T."/>
            <person name="Alioto T."/>
            <person name="Gomez Garrido J."/>
        </authorList>
    </citation>
    <scope>NUCLEOTIDE SEQUENCE</scope>
    <source>
        <strain evidence="1">A484AB</strain>
    </source>
</reference>
<accession>A0A7D9EAH2</accession>
<comment type="caution">
    <text evidence="1">The sequence shown here is derived from an EMBL/GenBank/DDBJ whole genome shotgun (WGS) entry which is preliminary data.</text>
</comment>
<keyword evidence="2" id="KW-1185">Reference proteome</keyword>
<dbReference type="Proteomes" id="UP001152795">
    <property type="component" value="Unassembled WGS sequence"/>
</dbReference>
<protein>
    <submittedName>
        <fullName evidence="1">Uncharacterized protein</fullName>
    </submittedName>
</protein>
<sequence length="178" mass="19878">MVHEEYVTFGWIDKRCKQAMGFHNKIIGGKSLILFGDPGQLPPVADKPLYHAKPSSASGEQGFKLTECDASDDGMHCYLHSIFTVQKAQSSNRKYFNCIVQGNDRPVRAVCYSPEKKAELKALAATKSPVKMRNFKQVDTSDDIIITKWTKMTPLEKDQITFPYSDELAASTSGEPIK</sequence>
<dbReference type="OrthoDB" id="7470624at2759"/>
<dbReference type="EMBL" id="CACRXK020004670">
    <property type="protein sequence ID" value="CAB4003588.1"/>
    <property type="molecule type" value="Genomic_DNA"/>
</dbReference>
<evidence type="ECO:0000313" key="2">
    <source>
        <dbReference type="Proteomes" id="UP001152795"/>
    </source>
</evidence>
<gene>
    <name evidence="1" type="ORF">PACLA_8A004634</name>
</gene>
<name>A0A7D9EAH2_PARCT</name>
<organism evidence="1 2">
    <name type="scientific">Paramuricea clavata</name>
    <name type="common">Red gorgonian</name>
    <name type="synonym">Violescent sea-whip</name>
    <dbReference type="NCBI Taxonomy" id="317549"/>
    <lineage>
        <taxon>Eukaryota</taxon>
        <taxon>Metazoa</taxon>
        <taxon>Cnidaria</taxon>
        <taxon>Anthozoa</taxon>
        <taxon>Octocorallia</taxon>
        <taxon>Malacalcyonacea</taxon>
        <taxon>Plexauridae</taxon>
        <taxon>Paramuricea</taxon>
    </lineage>
</organism>
<proteinExistence type="predicted"/>